<dbReference type="PANTHER" id="PTHR43343">
    <property type="entry name" value="PEPTIDASE S12"/>
    <property type="match status" value="1"/>
</dbReference>
<dbReference type="PROSITE" id="PS50106">
    <property type="entry name" value="PDZ"/>
    <property type="match status" value="1"/>
</dbReference>
<dbReference type="Gene3D" id="2.40.10.120">
    <property type="match status" value="1"/>
</dbReference>
<keyword evidence="1 5" id="KW-0645">Protease</keyword>
<dbReference type="PRINTS" id="PR00834">
    <property type="entry name" value="PROTEASES2C"/>
</dbReference>
<dbReference type="EMBL" id="JAUSUZ010000001">
    <property type="protein sequence ID" value="MDQ0368709.1"/>
    <property type="molecule type" value="Genomic_DNA"/>
</dbReference>
<dbReference type="RefSeq" id="WP_307243419.1">
    <property type="nucleotide sequence ID" value="NZ_JAUSUZ010000001.1"/>
</dbReference>
<dbReference type="InterPro" id="IPR001940">
    <property type="entry name" value="Peptidase_S1C"/>
</dbReference>
<accession>A0AAE3W398</accession>
<feature type="region of interest" description="Disordered" evidence="3">
    <location>
        <begin position="1"/>
        <end position="164"/>
    </location>
</feature>
<organism evidence="5 6">
    <name type="scientific">Catenuloplanes indicus</name>
    <dbReference type="NCBI Taxonomy" id="137267"/>
    <lineage>
        <taxon>Bacteria</taxon>
        <taxon>Bacillati</taxon>
        <taxon>Actinomycetota</taxon>
        <taxon>Actinomycetes</taxon>
        <taxon>Micromonosporales</taxon>
        <taxon>Micromonosporaceae</taxon>
        <taxon>Catenuloplanes</taxon>
    </lineage>
</organism>
<evidence type="ECO:0000256" key="3">
    <source>
        <dbReference type="SAM" id="MobiDB-lite"/>
    </source>
</evidence>
<dbReference type="GO" id="GO:0004252">
    <property type="term" value="F:serine-type endopeptidase activity"/>
    <property type="evidence" value="ECO:0007669"/>
    <property type="project" value="InterPro"/>
</dbReference>
<evidence type="ECO:0000313" key="5">
    <source>
        <dbReference type="EMBL" id="MDQ0368709.1"/>
    </source>
</evidence>
<comment type="caution">
    <text evidence="5">The sequence shown here is derived from an EMBL/GenBank/DDBJ whole genome shotgun (WGS) entry which is preliminary data.</text>
</comment>
<dbReference type="EC" id="3.4.21.-" evidence="5"/>
<evidence type="ECO:0000256" key="2">
    <source>
        <dbReference type="ARBA" id="ARBA00022801"/>
    </source>
</evidence>
<dbReference type="InterPro" id="IPR036034">
    <property type="entry name" value="PDZ_sf"/>
</dbReference>
<dbReference type="SUPFAM" id="SSF50156">
    <property type="entry name" value="PDZ domain-like"/>
    <property type="match status" value="1"/>
</dbReference>
<dbReference type="Pfam" id="PF13180">
    <property type="entry name" value="PDZ_2"/>
    <property type="match status" value="1"/>
</dbReference>
<gene>
    <name evidence="5" type="ORF">J2S42_005378</name>
</gene>
<dbReference type="Pfam" id="PF13365">
    <property type="entry name" value="Trypsin_2"/>
    <property type="match status" value="1"/>
</dbReference>
<name>A0AAE3W398_9ACTN</name>
<feature type="compositionally biased region" description="Low complexity" evidence="3">
    <location>
        <begin position="94"/>
        <end position="111"/>
    </location>
</feature>
<feature type="compositionally biased region" description="Pro residues" evidence="3">
    <location>
        <begin position="138"/>
        <end position="158"/>
    </location>
</feature>
<evidence type="ECO:0000313" key="6">
    <source>
        <dbReference type="Proteomes" id="UP001240236"/>
    </source>
</evidence>
<proteinExistence type="predicted"/>
<keyword evidence="6" id="KW-1185">Reference proteome</keyword>
<reference evidence="5 6" key="1">
    <citation type="submission" date="2023-07" db="EMBL/GenBank/DDBJ databases">
        <title>Sequencing the genomes of 1000 actinobacteria strains.</title>
        <authorList>
            <person name="Klenk H.-P."/>
        </authorList>
    </citation>
    <scope>NUCLEOTIDE SEQUENCE [LARGE SCALE GENOMIC DNA]</scope>
    <source>
        <strain evidence="5 6">DSM 44709</strain>
    </source>
</reference>
<feature type="compositionally biased region" description="Polar residues" evidence="3">
    <location>
        <begin position="37"/>
        <end position="57"/>
    </location>
</feature>
<dbReference type="Gene3D" id="2.30.42.10">
    <property type="match status" value="1"/>
</dbReference>
<protein>
    <submittedName>
        <fullName evidence="5">Serine protease PepD</fullName>
        <ecNumber evidence="5">3.4.21.-</ecNumber>
    </submittedName>
</protein>
<sequence length="518" mass="51268">MNEHETTPEGQQAPAGEAQGTPAEGYRHPAEGLRGPSGSSDEANRPLTSEPVTQPVPTNLVPPAATSEAGRPNYGQYPPSPWAAPAAGQTSHLPPAAAPASAQPMSQWAQPVPAGAYQPAGYPGQSHPGAHPGQNHPGQPPVPPWAGGPVGPVPPPQSSPGDRRFGRFAATAAAAVVLALGAGTVGAVTANAMDDDTPGVNTTNTANGEPAPVIDRSSLASIAAAVQDSVVSITTDTGEGSGVVLTEDGYILSNNHVVGGAQGGRVTVVFADGTKAEAQVVGTDARTDLGVVKAEGVSNLTAAKFGDSAAVKVGDTVLALGSPLGLQGSVTAGIISAKDRTIQVAGEEEQSPFGGGQQQAGQSIAGLLQTDAPINPGNSGGALVNTNGEVIGINTAIATSGQGSGSIGLGFAIPSNKAKEVSEALKTGQKVSHPFLGVSLTEAEGGGALVSSVSEDSPAQKAGIQRGDVITQIDGKAVNSSDDVITAVQAGKVGQQMTVTYKRSGAEKTATATLAEAS</sequence>
<dbReference type="GO" id="GO:0006508">
    <property type="term" value="P:proteolysis"/>
    <property type="evidence" value="ECO:0007669"/>
    <property type="project" value="UniProtKB-KW"/>
</dbReference>
<evidence type="ECO:0000259" key="4">
    <source>
        <dbReference type="PROSITE" id="PS50106"/>
    </source>
</evidence>
<dbReference type="AlphaFoldDB" id="A0AAE3W398"/>
<feature type="domain" description="PDZ" evidence="4">
    <location>
        <begin position="436"/>
        <end position="480"/>
    </location>
</feature>
<dbReference type="InterPro" id="IPR009003">
    <property type="entry name" value="Peptidase_S1_PA"/>
</dbReference>
<dbReference type="Proteomes" id="UP001240236">
    <property type="component" value="Unassembled WGS sequence"/>
</dbReference>
<evidence type="ECO:0000256" key="1">
    <source>
        <dbReference type="ARBA" id="ARBA00022670"/>
    </source>
</evidence>
<keyword evidence="2 5" id="KW-0378">Hydrolase</keyword>
<dbReference type="InterPro" id="IPR001478">
    <property type="entry name" value="PDZ"/>
</dbReference>
<dbReference type="SUPFAM" id="SSF50494">
    <property type="entry name" value="Trypsin-like serine proteases"/>
    <property type="match status" value="1"/>
</dbReference>
<dbReference type="PANTHER" id="PTHR43343:SF3">
    <property type="entry name" value="PROTEASE DO-LIKE 8, CHLOROPLASTIC"/>
    <property type="match status" value="1"/>
</dbReference>
<dbReference type="InterPro" id="IPR051201">
    <property type="entry name" value="Chloro_Bact_Ser_Proteases"/>
</dbReference>
<dbReference type="SMART" id="SM00228">
    <property type="entry name" value="PDZ"/>
    <property type="match status" value="1"/>
</dbReference>